<keyword evidence="5" id="KW-1185">Reference proteome</keyword>
<sequence length="121" mass="12935">MTQAKAAPGAGNQTQHVAVLADAETATGYRLAGAEVIEATPETAVRELERLIQENRYGLVAVDTGLIPDPMTATARVMRGRDLPILLPIPSLRDAFSADTVDAKAYMGKLVRDTIGFDIKL</sequence>
<gene>
    <name evidence="4" type="ORF">DEIPH_ctg004orf0133</name>
</gene>
<dbReference type="EMBL" id="JHAC01000004">
    <property type="protein sequence ID" value="EYB69611.1"/>
    <property type="molecule type" value="Genomic_DNA"/>
</dbReference>
<dbReference type="eggNOG" id="COG1436">
    <property type="taxonomic scope" value="Bacteria"/>
</dbReference>
<comment type="similarity">
    <text evidence="1">Belongs to the V-ATPase F subunit family.</text>
</comment>
<dbReference type="Proteomes" id="UP000020492">
    <property type="component" value="Unassembled WGS sequence"/>
</dbReference>
<organism evidence="4 5">
    <name type="scientific">Deinococcus phoenicis</name>
    <dbReference type="NCBI Taxonomy" id="1476583"/>
    <lineage>
        <taxon>Bacteria</taxon>
        <taxon>Thermotogati</taxon>
        <taxon>Deinococcota</taxon>
        <taxon>Deinococci</taxon>
        <taxon>Deinococcales</taxon>
        <taxon>Deinococcaceae</taxon>
        <taxon>Deinococcus</taxon>
    </lineage>
</organism>
<dbReference type="SUPFAM" id="SSF159468">
    <property type="entry name" value="AtpF-like"/>
    <property type="match status" value="1"/>
</dbReference>
<dbReference type="Pfam" id="PF01990">
    <property type="entry name" value="ATP-synt_F"/>
    <property type="match status" value="1"/>
</dbReference>
<dbReference type="RefSeq" id="WP_034352630.1">
    <property type="nucleotide sequence ID" value="NZ_JHAC01000004.1"/>
</dbReference>
<dbReference type="PATRIC" id="fig|1476583.3.peg.284"/>
<dbReference type="InterPro" id="IPR008218">
    <property type="entry name" value="ATPase_V1-cplx_f_g_su"/>
</dbReference>
<evidence type="ECO:0000256" key="3">
    <source>
        <dbReference type="ARBA" id="ARBA00023065"/>
    </source>
</evidence>
<protein>
    <submittedName>
        <fullName evidence="4">Vacuolar H+-transporting two-sector ATPase, F subunit</fullName>
    </submittedName>
</protein>
<dbReference type="GO" id="GO:0046961">
    <property type="term" value="F:proton-transporting ATPase activity, rotational mechanism"/>
    <property type="evidence" value="ECO:0007669"/>
    <property type="project" value="InterPro"/>
</dbReference>
<dbReference type="STRING" id="1476583.DEIPH_ctg004orf0133"/>
<reference evidence="4 5" key="1">
    <citation type="submission" date="2014-03" db="EMBL/GenBank/DDBJ databases">
        <title>Draft genome sequence of Deinococcus phoenicis 1P10ME.</title>
        <authorList>
            <person name="Stepanov V.G."/>
            <person name="Vaishampayan P."/>
            <person name="Venkateswaran K."/>
            <person name="Fox G.E."/>
        </authorList>
    </citation>
    <scope>NUCLEOTIDE SEQUENCE [LARGE SCALE GENOMIC DNA]</scope>
    <source>
        <strain evidence="4 5">1P10ME</strain>
    </source>
</reference>
<dbReference type="Gene3D" id="6.10.140.810">
    <property type="match status" value="1"/>
</dbReference>
<dbReference type="InterPro" id="IPR036906">
    <property type="entry name" value="ATPase_V1_fsu_sf"/>
</dbReference>
<dbReference type="OrthoDB" id="69509at2"/>
<accession>A0A016QUH0</accession>
<evidence type="ECO:0000313" key="5">
    <source>
        <dbReference type="Proteomes" id="UP000020492"/>
    </source>
</evidence>
<keyword evidence="3" id="KW-0406">Ion transport</keyword>
<proteinExistence type="inferred from homology"/>
<name>A0A016QUH0_9DEIO</name>
<dbReference type="Gene3D" id="3.40.50.10580">
    <property type="entry name" value="ATPase, V1 complex, subunit F"/>
    <property type="match status" value="1"/>
</dbReference>
<evidence type="ECO:0000256" key="1">
    <source>
        <dbReference type="ARBA" id="ARBA00010148"/>
    </source>
</evidence>
<dbReference type="AlphaFoldDB" id="A0A016QUH0"/>
<comment type="caution">
    <text evidence="4">The sequence shown here is derived from an EMBL/GenBank/DDBJ whole genome shotgun (WGS) entry which is preliminary data.</text>
</comment>
<keyword evidence="2" id="KW-0813">Transport</keyword>
<evidence type="ECO:0000256" key="2">
    <source>
        <dbReference type="ARBA" id="ARBA00022448"/>
    </source>
</evidence>
<evidence type="ECO:0000313" key="4">
    <source>
        <dbReference type="EMBL" id="EYB69611.1"/>
    </source>
</evidence>